<name>A0A1M6P025_9FIRM</name>
<dbReference type="SUPFAM" id="SSF48008">
    <property type="entry name" value="GntR ligand-binding domain-like"/>
    <property type="match status" value="1"/>
</dbReference>
<dbReference type="SUPFAM" id="SSF46785">
    <property type="entry name" value="Winged helix' DNA-binding domain"/>
    <property type="match status" value="1"/>
</dbReference>
<proteinExistence type="predicted"/>
<organism evidence="5 6">
    <name type="scientific">Geosporobacter subterraneus DSM 17957</name>
    <dbReference type="NCBI Taxonomy" id="1121919"/>
    <lineage>
        <taxon>Bacteria</taxon>
        <taxon>Bacillati</taxon>
        <taxon>Bacillota</taxon>
        <taxon>Clostridia</taxon>
        <taxon>Peptostreptococcales</taxon>
        <taxon>Thermotaleaceae</taxon>
        <taxon>Geosporobacter</taxon>
    </lineage>
</organism>
<sequence length="217" mass="25478">MDFHTKNDIIYQILKDKIIDGVLKPGERIIITDLAAEFNVSPMPVREAIKRLQQDEYVEVIPHIGAKVASMEWDKLREILLILTELEVLAAKLAAPFIGEKEVNALNDLIQEMEKAVEEKDNRRYAELNKKFHSIIYGSSPYKYLNELIMNLWNKSEFYRTLFTKSESRSATSLREHKEWLKAIIDKDAEKVQQILRQHKESAYDIFFQSHEKEINR</sequence>
<evidence type="ECO:0000313" key="5">
    <source>
        <dbReference type="EMBL" id="SHK01232.1"/>
    </source>
</evidence>
<evidence type="ECO:0000259" key="4">
    <source>
        <dbReference type="PROSITE" id="PS50949"/>
    </source>
</evidence>
<dbReference type="InterPro" id="IPR011711">
    <property type="entry name" value="GntR_C"/>
</dbReference>
<dbReference type="STRING" id="1121919.SAMN02745975_03451"/>
<dbReference type="SMART" id="SM00345">
    <property type="entry name" value="HTH_GNTR"/>
    <property type="match status" value="1"/>
</dbReference>
<dbReference type="OrthoDB" id="162982at2"/>
<keyword evidence="3" id="KW-0804">Transcription</keyword>
<gene>
    <name evidence="5" type="ORF">SAMN02745975_03451</name>
</gene>
<dbReference type="Proteomes" id="UP000184536">
    <property type="component" value="Unassembled WGS sequence"/>
</dbReference>
<dbReference type="InterPro" id="IPR036390">
    <property type="entry name" value="WH_DNA-bd_sf"/>
</dbReference>
<dbReference type="GO" id="GO:0003700">
    <property type="term" value="F:DNA-binding transcription factor activity"/>
    <property type="evidence" value="ECO:0007669"/>
    <property type="project" value="InterPro"/>
</dbReference>
<dbReference type="InterPro" id="IPR008920">
    <property type="entry name" value="TF_FadR/GntR_C"/>
</dbReference>
<dbReference type="Gene3D" id="1.10.10.10">
    <property type="entry name" value="Winged helix-like DNA-binding domain superfamily/Winged helix DNA-binding domain"/>
    <property type="match status" value="1"/>
</dbReference>
<evidence type="ECO:0000256" key="1">
    <source>
        <dbReference type="ARBA" id="ARBA00023015"/>
    </source>
</evidence>
<accession>A0A1M6P025</accession>
<dbReference type="SMART" id="SM00895">
    <property type="entry name" value="FCD"/>
    <property type="match status" value="1"/>
</dbReference>
<dbReference type="Pfam" id="PF07729">
    <property type="entry name" value="FCD"/>
    <property type="match status" value="1"/>
</dbReference>
<evidence type="ECO:0000256" key="2">
    <source>
        <dbReference type="ARBA" id="ARBA00023125"/>
    </source>
</evidence>
<dbReference type="PANTHER" id="PTHR43537:SF24">
    <property type="entry name" value="GLUCONATE OPERON TRANSCRIPTIONAL REPRESSOR"/>
    <property type="match status" value="1"/>
</dbReference>
<dbReference type="Pfam" id="PF00392">
    <property type="entry name" value="GntR"/>
    <property type="match status" value="1"/>
</dbReference>
<dbReference type="RefSeq" id="WP_110942436.1">
    <property type="nucleotide sequence ID" value="NZ_FQZV01000062.1"/>
</dbReference>
<keyword evidence="6" id="KW-1185">Reference proteome</keyword>
<keyword evidence="1" id="KW-0805">Transcription regulation</keyword>
<dbReference type="InterPro" id="IPR036388">
    <property type="entry name" value="WH-like_DNA-bd_sf"/>
</dbReference>
<protein>
    <submittedName>
        <fullName evidence="5">DNA-binding transcriptional regulator, GntR family</fullName>
    </submittedName>
</protein>
<dbReference type="PANTHER" id="PTHR43537">
    <property type="entry name" value="TRANSCRIPTIONAL REGULATOR, GNTR FAMILY"/>
    <property type="match status" value="1"/>
</dbReference>
<evidence type="ECO:0000313" key="6">
    <source>
        <dbReference type="Proteomes" id="UP000184536"/>
    </source>
</evidence>
<dbReference type="Gene3D" id="1.20.120.530">
    <property type="entry name" value="GntR ligand-binding domain-like"/>
    <property type="match status" value="1"/>
</dbReference>
<dbReference type="PROSITE" id="PS50949">
    <property type="entry name" value="HTH_GNTR"/>
    <property type="match status" value="1"/>
</dbReference>
<keyword evidence="2 5" id="KW-0238">DNA-binding</keyword>
<reference evidence="6" key="1">
    <citation type="submission" date="2016-11" db="EMBL/GenBank/DDBJ databases">
        <authorList>
            <person name="Varghese N."/>
            <person name="Submissions S."/>
        </authorList>
    </citation>
    <scope>NUCLEOTIDE SEQUENCE [LARGE SCALE GENOMIC DNA]</scope>
    <source>
        <strain evidence="6">DSM 17957</strain>
    </source>
</reference>
<dbReference type="InterPro" id="IPR000524">
    <property type="entry name" value="Tscrpt_reg_HTH_GntR"/>
</dbReference>
<feature type="domain" description="HTH gntR-type" evidence="4">
    <location>
        <begin position="4"/>
        <end position="71"/>
    </location>
</feature>
<dbReference type="EMBL" id="FQZV01000062">
    <property type="protein sequence ID" value="SHK01232.1"/>
    <property type="molecule type" value="Genomic_DNA"/>
</dbReference>
<dbReference type="GO" id="GO:0003677">
    <property type="term" value="F:DNA binding"/>
    <property type="evidence" value="ECO:0007669"/>
    <property type="project" value="UniProtKB-KW"/>
</dbReference>
<dbReference type="AlphaFoldDB" id="A0A1M6P025"/>
<dbReference type="CDD" id="cd07377">
    <property type="entry name" value="WHTH_GntR"/>
    <property type="match status" value="1"/>
</dbReference>
<evidence type="ECO:0000256" key="3">
    <source>
        <dbReference type="ARBA" id="ARBA00023163"/>
    </source>
</evidence>